<name>A0AAD9PAG6_RIDPI</name>
<dbReference type="SUPFAM" id="SSF54695">
    <property type="entry name" value="POZ domain"/>
    <property type="match status" value="1"/>
</dbReference>
<dbReference type="AlphaFoldDB" id="A0AAD9PAG6"/>
<proteinExistence type="predicted"/>
<comment type="caution">
    <text evidence="2">The sequence shown here is derived from an EMBL/GenBank/DDBJ whole genome shotgun (WGS) entry which is preliminary data.</text>
</comment>
<dbReference type="Proteomes" id="UP001209878">
    <property type="component" value="Unassembled WGS sequence"/>
</dbReference>
<evidence type="ECO:0000313" key="2">
    <source>
        <dbReference type="EMBL" id="KAK2191040.1"/>
    </source>
</evidence>
<reference evidence="2" key="1">
    <citation type="journal article" date="2023" name="Mol. Biol. Evol.">
        <title>Third-Generation Sequencing Reveals the Adaptive Role of the Epigenome in Three Deep-Sea Polychaetes.</title>
        <authorList>
            <person name="Perez M."/>
            <person name="Aroh O."/>
            <person name="Sun Y."/>
            <person name="Lan Y."/>
            <person name="Juniper S.K."/>
            <person name="Young C.R."/>
            <person name="Angers B."/>
            <person name="Qian P.Y."/>
        </authorList>
    </citation>
    <scope>NUCLEOTIDE SEQUENCE</scope>
    <source>
        <strain evidence="2">R07B-5</strain>
    </source>
</reference>
<dbReference type="Gene3D" id="3.30.710.10">
    <property type="entry name" value="Potassium Channel Kv1.1, Chain A"/>
    <property type="match status" value="1"/>
</dbReference>
<evidence type="ECO:0000259" key="1">
    <source>
        <dbReference type="PROSITE" id="PS50097"/>
    </source>
</evidence>
<protein>
    <recommendedName>
        <fullName evidence="1">BTB domain-containing protein</fullName>
    </recommendedName>
</protein>
<dbReference type="SMART" id="SM00225">
    <property type="entry name" value="BTB"/>
    <property type="match status" value="1"/>
</dbReference>
<sequence>MSTDVSPAAVHLGISPDCSVDVPDLTQPDDFSDVILLVGERRLYTCRGILASASPVWRRMFTAGFKEKEAKEIPLPGKNFDDVVELLLCVTPAIQKPISADNILQILPLSDEYQMKKQKVDCENFLLCQLEHVTSPTEGLSYLKLAQKYNLSRLRENSVSLVSTFPLEALEELPEYSDLDAAILVTVLKRRVHSVEETNRKLTQSAESWRRKHRELEDCLKKMSREKLTVKRALDEIEGAWELKGSDARCIDPVHIYGPRNYSCEKCSRQVCTFLQSKVWFLLNRGSTQSGIAWPQ</sequence>
<dbReference type="PANTHER" id="PTHR22744:SF17">
    <property type="entry name" value="BTB DOMAIN-CONTAINING PROTEIN"/>
    <property type="match status" value="1"/>
</dbReference>
<dbReference type="InterPro" id="IPR011333">
    <property type="entry name" value="SKP1/BTB/POZ_sf"/>
</dbReference>
<dbReference type="PANTHER" id="PTHR22744">
    <property type="entry name" value="HELIX LOOP HELIX PROTEIN 21-RELATED"/>
    <property type="match status" value="1"/>
</dbReference>
<dbReference type="Pfam" id="PF00651">
    <property type="entry name" value="BTB"/>
    <property type="match status" value="1"/>
</dbReference>
<feature type="domain" description="BTB" evidence="1">
    <location>
        <begin position="32"/>
        <end position="87"/>
    </location>
</feature>
<dbReference type="EMBL" id="JAODUO010000062">
    <property type="protein sequence ID" value="KAK2191040.1"/>
    <property type="molecule type" value="Genomic_DNA"/>
</dbReference>
<gene>
    <name evidence="2" type="ORF">NP493_62g05018</name>
</gene>
<keyword evidence="3" id="KW-1185">Reference proteome</keyword>
<dbReference type="InterPro" id="IPR000210">
    <property type="entry name" value="BTB/POZ_dom"/>
</dbReference>
<dbReference type="PROSITE" id="PS50097">
    <property type="entry name" value="BTB"/>
    <property type="match status" value="1"/>
</dbReference>
<evidence type="ECO:0000313" key="3">
    <source>
        <dbReference type="Proteomes" id="UP001209878"/>
    </source>
</evidence>
<organism evidence="2 3">
    <name type="scientific">Ridgeia piscesae</name>
    <name type="common">Tubeworm</name>
    <dbReference type="NCBI Taxonomy" id="27915"/>
    <lineage>
        <taxon>Eukaryota</taxon>
        <taxon>Metazoa</taxon>
        <taxon>Spiralia</taxon>
        <taxon>Lophotrochozoa</taxon>
        <taxon>Annelida</taxon>
        <taxon>Polychaeta</taxon>
        <taxon>Sedentaria</taxon>
        <taxon>Canalipalpata</taxon>
        <taxon>Sabellida</taxon>
        <taxon>Siboglinidae</taxon>
        <taxon>Ridgeia</taxon>
    </lineage>
</organism>
<accession>A0AAD9PAG6</accession>